<dbReference type="Proteomes" id="UP000663879">
    <property type="component" value="Unassembled WGS sequence"/>
</dbReference>
<evidence type="ECO:0000313" key="2">
    <source>
        <dbReference type="EMBL" id="CAF0892022.1"/>
    </source>
</evidence>
<evidence type="ECO:0000313" key="3">
    <source>
        <dbReference type="Proteomes" id="UP000663879"/>
    </source>
</evidence>
<proteinExistence type="predicted"/>
<name>A0A813Z1I1_9BILA</name>
<dbReference type="OrthoDB" id="10469149at2759"/>
<dbReference type="EMBL" id="CAJNOC010001798">
    <property type="protein sequence ID" value="CAF0892022.1"/>
    <property type="molecule type" value="Genomic_DNA"/>
</dbReference>
<organism evidence="2 3">
    <name type="scientific">Brachionus calyciflorus</name>
    <dbReference type="NCBI Taxonomy" id="104777"/>
    <lineage>
        <taxon>Eukaryota</taxon>
        <taxon>Metazoa</taxon>
        <taxon>Spiralia</taxon>
        <taxon>Gnathifera</taxon>
        <taxon>Rotifera</taxon>
        <taxon>Eurotatoria</taxon>
        <taxon>Monogononta</taxon>
        <taxon>Pseudotrocha</taxon>
        <taxon>Ploima</taxon>
        <taxon>Brachionidae</taxon>
        <taxon>Brachionus</taxon>
    </lineage>
</organism>
<accession>A0A813Z1I1</accession>
<keyword evidence="1" id="KW-1133">Transmembrane helix</keyword>
<dbReference type="AlphaFoldDB" id="A0A813Z1I1"/>
<gene>
    <name evidence="2" type="ORF">OXX778_LOCUS10959</name>
</gene>
<keyword evidence="1" id="KW-0812">Transmembrane</keyword>
<protein>
    <submittedName>
        <fullName evidence="2">Uncharacterized protein</fullName>
    </submittedName>
</protein>
<keyword evidence="3" id="KW-1185">Reference proteome</keyword>
<evidence type="ECO:0000256" key="1">
    <source>
        <dbReference type="SAM" id="Phobius"/>
    </source>
</evidence>
<comment type="caution">
    <text evidence="2">The sequence shown here is derived from an EMBL/GenBank/DDBJ whole genome shotgun (WGS) entry which is preliminary data.</text>
</comment>
<sequence length="219" mass="26443">MKSYRIIIFQYLVLITILVCFSNGSNYFIRKKRSIQNRRIKDGHRKRYNQTKTPYSSYAYLSTLFGSLKPAEKKDHFDLMEFLKERDVPIKEDNKKSWECEVNLKKEDGNNWNCKIMYSTEINDLKQKKIVPEFCICEYFLSDNEKYHFSYDYMKQLYNENVRKKINRGADYQCENVLYERTSKNWICHVTKNVNNILNDPDEELSCDCKHQKIVDFYS</sequence>
<reference evidence="2" key="1">
    <citation type="submission" date="2021-02" db="EMBL/GenBank/DDBJ databases">
        <authorList>
            <person name="Nowell W R."/>
        </authorList>
    </citation>
    <scope>NUCLEOTIDE SEQUENCE</scope>
    <source>
        <strain evidence="2">Ploen Becks lab</strain>
    </source>
</reference>
<keyword evidence="1" id="KW-0472">Membrane</keyword>
<feature type="transmembrane region" description="Helical" evidence="1">
    <location>
        <begin position="6"/>
        <end position="29"/>
    </location>
</feature>